<gene>
    <name evidence="1" type="ORF">B5E41_30355</name>
</gene>
<sequence length="78" mass="8493">MQRCDMDGNGTIFIDFDFLRQLANHFASHLDALHHGDFMGLACLPDTLDAILNAVDGFLATLPQARAGDAEVFPFIVG</sequence>
<dbReference type="AlphaFoldDB" id="A0A246DKJ5"/>
<name>A0A246DKJ5_9HYPH</name>
<dbReference type="EMBL" id="MXPU01000042">
    <property type="protein sequence ID" value="OWO89547.1"/>
    <property type="molecule type" value="Genomic_DNA"/>
</dbReference>
<proteinExistence type="predicted"/>
<accession>A0A246DKJ5</accession>
<dbReference type="Proteomes" id="UP000197269">
    <property type="component" value="Unassembled WGS sequence"/>
</dbReference>
<evidence type="ECO:0000313" key="2">
    <source>
        <dbReference type="Proteomes" id="UP000197269"/>
    </source>
</evidence>
<evidence type="ECO:0000313" key="1">
    <source>
        <dbReference type="EMBL" id="OWO89547.1"/>
    </source>
</evidence>
<organism evidence="1 2">
    <name type="scientific">Rhizobium esperanzae</name>
    <dbReference type="NCBI Taxonomy" id="1967781"/>
    <lineage>
        <taxon>Bacteria</taxon>
        <taxon>Pseudomonadati</taxon>
        <taxon>Pseudomonadota</taxon>
        <taxon>Alphaproteobacteria</taxon>
        <taxon>Hyphomicrobiales</taxon>
        <taxon>Rhizobiaceae</taxon>
        <taxon>Rhizobium/Agrobacterium group</taxon>
        <taxon>Rhizobium</taxon>
    </lineage>
</organism>
<protein>
    <submittedName>
        <fullName evidence="1">Uncharacterized protein</fullName>
    </submittedName>
</protein>
<comment type="caution">
    <text evidence="1">The sequence shown here is derived from an EMBL/GenBank/DDBJ whole genome shotgun (WGS) entry which is preliminary data.</text>
</comment>
<reference evidence="1 2" key="1">
    <citation type="submission" date="2017-03" db="EMBL/GenBank/DDBJ databases">
        <title>Genome of strain Rhizobium sp. CNPSo 668.</title>
        <authorList>
            <person name="Ribeiro R."/>
        </authorList>
    </citation>
    <scope>NUCLEOTIDE SEQUENCE [LARGE SCALE GENOMIC DNA]</scope>
    <source>
        <strain evidence="1 2">CNPSo 668</strain>
    </source>
</reference>